<dbReference type="EMBL" id="WVIE01000007">
    <property type="protein sequence ID" value="NDJ17144.1"/>
    <property type="molecule type" value="Genomic_DNA"/>
</dbReference>
<feature type="compositionally biased region" description="Polar residues" evidence="1">
    <location>
        <begin position="1"/>
        <end position="13"/>
    </location>
</feature>
<reference evidence="2" key="1">
    <citation type="submission" date="2019-12" db="EMBL/GenBank/DDBJ databases">
        <title>High-Quality draft genome sequences of three cyanobacteria isolated from the limestone walls of the Old Cathedral of Coimbra.</title>
        <authorList>
            <person name="Tiago I."/>
            <person name="Soares F."/>
            <person name="Portugal A."/>
        </authorList>
    </citation>
    <scope>NUCLEOTIDE SEQUENCE</scope>
    <source>
        <strain evidence="2">A</strain>
    </source>
</reference>
<evidence type="ECO:0000313" key="2">
    <source>
        <dbReference type="EMBL" id="NDJ17144.1"/>
    </source>
</evidence>
<evidence type="ECO:0000256" key="1">
    <source>
        <dbReference type="SAM" id="MobiDB-lite"/>
    </source>
</evidence>
<dbReference type="RefSeq" id="WP_162422662.1">
    <property type="nucleotide sequence ID" value="NZ_WVIE01000007.1"/>
</dbReference>
<feature type="region of interest" description="Disordered" evidence="1">
    <location>
        <begin position="1"/>
        <end position="26"/>
    </location>
</feature>
<sequence>MSVDQSNTMSTPSQPDPAQMPQPGEIWEVSPRLRSPIPLSREEQQRLYAEPAYRFLQGGSARYVMIVTAPKSELDEADEPWQAASVMVLSVETQFLSDVDILIPRRFSGLGQDLLAETWHVQEMLICNLLRAVGYRLSRLIYDGLMTVGDYAHGVVEAPPPDLDLLGLHAGTTSAQNDPTIQRFHDHEVAWSDVLTVPVAAQRSQQKRLQLTHALLNEAIHLERELASDRVPIALSQWLQKTVKAGLPSLLAGWKAEMAGLAMLYGAEPIATRSLPVDPLPSGNSDAIQALVDLIQTAQDDETLWSAVESLWNVAPDHTAAGVRHVKLVDLGMQIAGQAIALAVAIVQKANGQVGVLLQVYPTRPEAFLPPNLTLLLLDESGRSLREIVARQADICLQLKLSGEPGEEFSVRVTLGEASITEHFVI</sequence>
<dbReference type="AlphaFoldDB" id="A0A8J7YZ06"/>
<dbReference type="InterPro" id="IPR014951">
    <property type="entry name" value="DUF1822"/>
</dbReference>
<evidence type="ECO:0000313" key="3">
    <source>
        <dbReference type="Proteomes" id="UP000646053"/>
    </source>
</evidence>
<name>A0A8J7YZ06_9CYAN</name>
<keyword evidence="3" id="KW-1185">Reference proteome</keyword>
<protein>
    <submittedName>
        <fullName evidence="2">DUF1822 family protein</fullName>
    </submittedName>
</protein>
<organism evidence="2 3">
    <name type="scientific">Myxacorys almedinensis A</name>
    <dbReference type="NCBI Taxonomy" id="2690445"/>
    <lineage>
        <taxon>Bacteria</taxon>
        <taxon>Bacillati</taxon>
        <taxon>Cyanobacteriota</taxon>
        <taxon>Cyanophyceae</taxon>
        <taxon>Leptolyngbyales</taxon>
        <taxon>Leptolyngbyaceae</taxon>
        <taxon>Myxacorys</taxon>
        <taxon>Myxacorys almedinensis</taxon>
    </lineage>
</organism>
<dbReference type="Pfam" id="PF08852">
    <property type="entry name" value="DUF1822"/>
    <property type="match status" value="1"/>
</dbReference>
<comment type="caution">
    <text evidence="2">The sequence shown here is derived from an EMBL/GenBank/DDBJ whole genome shotgun (WGS) entry which is preliminary data.</text>
</comment>
<gene>
    <name evidence="2" type="ORF">GS601_07555</name>
</gene>
<accession>A0A8J7YZ06</accession>
<dbReference type="Proteomes" id="UP000646053">
    <property type="component" value="Unassembled WGS sequence"/>
</dbReference>
<proteinExistence type="predicted"/>